<protein>
    <submittedName>
        <fullName evidence="2">LysM peptidoglycan-binding domain-containing protein</fullName>
    </submittedName>
</protein>
<dbReference type="SUPFAM" id="SSF54106">
    <property type="entry name" value="LysM domain"/>
    <property type="match status" value="1"/>
</dbReference>
<dbReference type="Pfam" id="PF01476">
    <property type="entry name" value="LysM"/>
    <property type="match status" value="1"/>
</dbReference>
<gene>
    <name evidence="2" type="ORF">IAC69_00310</name>
</gene>
<evidence type="ECO:0000259" key="1">
    <source>
        <dbReference type="PROSITE" id="PS51782"/>
    </source>
</evidence>
<dbReference type="PANTHER" id="PTHR33734">
    <property type="entry name" value="LYSM DOMAIN-CONTAINING GPI-ANCHORED PROTEIN 2"/>
    <property type="match status" value="1"/>
</dbReference>
<dbReference type="PANTHER" id="PTHR33734:SF22">
    <property type="entry name" value="MEMBRANE-BOUND LYTIC MUREIN TRANSGLYCOSYLASE D"/>
    <property type="match status" value="1"/>
</dbReference>
<comment type="caution">
    <text evidence="2">The sequence shown here is derived from an EMBL/GenBank/DDBJ whole genome shotgun (WGS) entry which is preliminary data.</text>
</comment>
<name>A0A9D9DD66_9PROT</name>
<dbReference type="CDD" id="cd00118">
    <property type="entry name" value="LysM"/>
    <property type="match status" value="1"/>
</dbReference>
<reference evidence="2" key="2">
    <citation type="journal article" date="2021" name="PeerJ">
        <title>Extensive microbial diversity within the chicken gut microbiome revealed by metagenomics and culture.</title>
        <authorList>
            <person name="Gilroy R."/>
            <person name="Ravi A."/>
            <person name="Getino M."/>
            <person name="Pursley I."/>
            <person name="Horton D.L."/>
            <person name="Alikhan N.F."/>
            <person name="Baker D."/>
            <person name="Gharbi K."/>
            <person name="Hall N."/>
            <person name="Watson M."/>
            <person name="Adriaenssens E.M."/>
            <person name="Foster-Nyarko E."/>
            <person name="Jarju S."/>
            <person name="Secka A."/>
            <person name="Antonio M."/>
            <person name="Oren A."/>
            <person name="Chaudhuri R.R."/>
            <person name="La Ragione R."/>
            <person name="Hildebrand F."/>
            <person name="Pallen M.J."/>
        </authorList>
    </citation>
    <scope>NUCLEOTIDE SEQUENCE</scope>
    <source>
        <strain evidence="2">8207</strain>
    </source>
</reference>
<feature type="domain" description="LysM" evidence="1">
    <location>
        <begin position="22"/>
        <end position="66"/>
    </location>
</feature>
<dbReference type="SMART" id="SM00257">
    <property type="entry name" value="LysM"/>
    <property type="match status" value="1"/>
</dbReference>
<dbReference type="InterPro" id="IPR018392">
    <property type="entry name" value="LysM"/>
</dbReference>
<dbReference type="EMBL" id="JADINC010000007">
    <property type="protein sequence ID" value="MBO8424905.1"/>
    <property type="molecule type" value="Genomic_DNA"/>
</dbReference>
<evidence type="ECO:0000313" key="2">
    <source>
        <dbReference type="EMBL" id="MBO8424905.1"/>
    </source>
</evidence>
<dbReference type="AlphaFoldDB" id="A0A9D9DD66"/>
<dbReference type="InterPro" id="IPR036779">
    <property type="entry name" value="LysM_dom_sf"/>
</dbReference>
<evidence type="ECO:0000313" key="3">
    <source>
        <dbReference type="Proteomes" id="UP000823630"/>
    </source>
</evidence>
<accession>A0A9D9DD66</accession>
<dbReference type="GO" id="GO:0008932">
    <property type="term" value="F:lytic endotransglycosylase activity"/>
    <property type="evidence" value="ECO:0007669"/>
    <property type="project" value="TreeGrafter"/>
</dbReference>
<proteinExistence type="predicted"/>
<dbReference type="PROSITE" id="PS51782">
    <property type="entry name" value="LYSM"/>
    <property type="match status" value="1"/>
</dbReference>
<feature type="non-terminal residue" evidence="2">
    <location>
        <position position="107"/>
    </location>
</feature>
<organism evidence="2 3">
    <name type="scientific">Candidatus Enterousia avistercoris</name>
    <dbReference type="NCBI Taxonomy" id="2840788"/>
    <lineage>
        <taxon>Bacteria</taxon>
        <taxon>Pseudomonadati</taxon>
        <taxon>Pseudomonadota</taxon>
        <taxon>Alphaproteobacteria</taxon>
        <taxon>Candidatus Enterousia</taxon>
    </lineage>
</organism>
<reference evidence="2" key="1">
    <citation type="submission" date="2020-10" db="EMBL/GenBank/DDBJ databases">
        <authorList>
            <person name="Gilroy R."/>
        </authorList>
    </citation>
    <scope>NUCLEOTIDE SEQUENCE</scope>
    <source>
        <strain evidence="2">8207</strain>
    </source>
</reference>
<dbReference type="Gene3D" id="3.10.350.10">
    <property type="entry name" value="LysM domain"/>
    <property type="match status" value="1"/>
</dbReference>
<sequence>MATVDYIHVPMYGGTTTVPASTEITVAAGDTLYSLARENNTTVEELARVNGLVAPYGLYVGQKLAVPGKTTAPSVQTVSVPVRTAPNTTTRVQLREITVTAGDTLYS</sequence>
<dbReference type="Proteomes" id="UP000823630">
    <property type="component" value="Unassembled WGS sequence"/>
</dbReference>